<dbReference type="InterPro" id="IPR052682">
    <property type="entry name" value="MZB1"/>
</dbReference>
<reference evidence="4" key="2">
    <citation type="submission" date="2020-11" db="EMBL/GenBank/DDBJ databases">
        <authorList>
            <person name="McCartney M.A."/>
            <person name="Auch B."/>
            <person name="Kono T."/>
            <person name="Mallez S."/>
            <person name="Becker A."/>
            <person name="Gohl D.M."/>
            <person name="Silverstein K.A.T."/>
            <person name="Koren S."/>
            <person name="Bechman K.B."/>
            <person name="Herman A."/>
            <person name="Abrahante J.E."/>
            <person name="Garbe J."/>
        </authorList>
    </citation>
    <scope>NUCLEOTIDE SEQUENCE</scope>
    <source>
        <strain evidence="4">Duluth1</strain>
        <tissue evidence="4">Whole animal</tissue>
    </source>
</reference>
<evidence type="ECO:0000259" key="2">
    <source>
        <dbReference type="Pfam" id="PF11938"/>
    </source>
</evidence>
<feature type="signal peptide" evidence="1">
    <location>
        <begin position="1"/>
        <end position="25"/>
    </location>
</feature>
<evidence type="ECO:0000256" key="1">
    <source>
        <dbReference type="SAM" id="SignalP"/>
    </source>
</evidence>
<keyword evidence="5" id="KW-1185">Reference proteome</keyword>
<feature type="domain" description="DUF3456" evidence="2">
    <location>
        <begin position="89"/>
        <end position="186"/>
    </location>
</feature>
<evidence type="ECO:0000313" key="5">
    <source>
        <dbReference type="Proteomes" id="UP000828390"/>
    </source>
</evidence>
<dbReference type="PANTHER" id="PTHR15881:SF2">
    <property type="entry name" value="MARGINAL ZONE B- AND B1-CELL-SPECIFIC PROTEIN"/>
    <property type="match status" value="1"/>
</dbReference>
<dbReference type="Pfam" id="PF11938">
    <property type="entry name" value="DUF3456"/>
    <property type="match status" value="1"/>
</dbReference>
<protein>
    <recommendedName>
        <fullName evidence="2">DUF3456 domain-containing protein</fullName>
    </recommendedName>
</protein>
<evidence type="ECO:0000313" key="4">
    <source>
        <dbReference type="EMBL" id="KAH3867905.1"/>
    </source>
</evidence>
<dbReference type="PANTHER" id="PTHR15881">
    <property type="entry name" value="MARGINAL ZONE B- AND B1-CELL-SPECIFIC PROTEIN"/>
    <property type="match status" value="1"/>
</dbReference>
<dbReference type="Proteomes" id="UP000828390">
    <property type="component" value="Unassembled WGS sequence"/>
</dbReference>
<gene>
    <name evidence="3" type="ORF">DPMN_030968</name>
    <name evidence="4" type="ORF">DPMN_031042</name>
</gene>
<comment type="caution">
    <text evidence="4">The sequence shown here is derived from an EMBL/GenBank/DDBJ whole genome shotgun (WGS) entry which is preliminary data.</text>
</comment>
<accession>A0A9D4LZ87</accession>
<dbReference type="InterPro" id="IPR021852">
    <property type="entry name" value="DUF3456"/>
</dbReference>
<proteinExistence type="predicted"/>
<dbReference type="OrthoDB" id="448621at2759"/>
<sequence>MMLNKRQSSISCAHLICLIFAGVLCLGVGQNVVTQNEDGSEGSITFKTPKLDDEEAHSMHMPSHLKCDACTAIVYQLTKVFDEFHSKRKSLKSIPESEMYRIIEDVCSGTILDTYGVKDVKKVKRLSGPGLEAENVPGIMAGGGKWPNRMKTLCSRYVEEFEEEGLYREYKKHDGSLHRLLCENSAQPSLTDVCLNLPSVGNNPKQEL</sequence>
<keyword evidence="1" id="KW-0732">Signal</keyword>
<reference evidence="4" key="1">
    <citation type="journal article" date="2019" name="bioRxiv">
        <title>The Genome of the Zebra Mussel, Dreissena polymorpha: A Resource for Invasive Species Research.</title>
        <authorList>
            <person name="McCartney M.A."/>
            <person name="Auch B."/>
            <person name="Kono T."/>
            <person name="Mallez S."/>
            <person name="Zhang Y."/>
            <person name="Obille A."/>
            <person name="Becker A."/>
            <person name="Abrahante J.E."/>
            <person name="Garbe J."/>
            <person name="Badalamenti J.P."/>
            <person name="Herman A."/>
            <person name="Mangelson H."/>
            <person name="Liachko I."/>
            <person name="Sullivan S."/>
            <person name="Sone E.D."/>
            <person name="Koren S."/>
            <person name="Silverstein K.A.T."/>
            <person name="Beckman K.B."/>
            <person name="Gohl D.M."/>
        </authorList>
    </citation>
    <scope>NUCLEOTIDE SEQUENCE</scope>
    <source>
        <strain evidence="4">Duluth1</strain>
        <tissue evidence="4">Whole animal</tissue>
    </source>
</reference>
<feature type="chain" id="PRO_5040045515" description="DUF3456 domain-containing protein" evidence="1">
    <location>
        <begin position="26"/>
        <end position="208"/>
    </location>
</feature>
<organism evidence="4 5">
    <name type="scientific">Dreissena polymorpha</name>
    <name type="common">Zebra mussel</name>
    <name type="synonym">Mytilus polymorpha</name>
    <dbReference type="NCBI Taxonomy" id="45954"/>
    <lineage>
        <taxon>Eukaryota</taxon>
        <taxon>Metazoa</taxon>
        <taxon>Spiralia</taxon>
        <taxon>Lophotrochozoa</taxon>
        <taxon>Mollusca</taxon>
        <taxon>Bivalvia</taxon>
        <taxon>Autobranchia</taxon>
        <taxon>Heteroconchia</taxon>
        <taxon>Euheterodonta</taxon>
        <taxon>Imparidentia</taxon>
        <taxon>Neoheterodontei</taxon>
        <taxon>Myida</taxon>
        <taxon>Dreissenoidea</taxon>
        <taxon>Dreissenidae</taxon>
        <taxon>Dreissena</taxon>
    </lineage>
</organism>
<dbReference type="GO" id="GO:0005576">
    <property type="term" value="C:extracellular region"/>
    <property type="evidence" value="ECO:0007669"/>
    <property type="project" value="TreeGrafter"/>
</dbReference>
<dbReference type="GO" id="GO:0034663">
    <property type="term" value="C:endoplasmic reticulum chaperone complex"/>
    <property type="evidence" value="ECO:0007669"/>
    <property type="project" value="TreeGrafter"/>
</dbReference>
<name>A0A9D4LZ87_DREPO</name>
<dbReference type="AlphaFoldDB" id="A0A9D4LZ87"/>
<evidence type="ECO:0000313" key="3">
    <source>
        <dbReference type="EMBL" id="KAH3867831.1"/>
    </source>
</evidence>
<dbReference type="EMBL" id="JAIWYP010000002">
    <property type="protein sequence ID" value="KAH3867905.1"/>
    <property type="molecule type" value="Genomic_DNA"/>
</dbReference>
<dbReference type="EMBL" id="JAIWYP010000002">
    <property type="protein sequence ID" value="KAH3867831.1"/>
    <property type="molecule type" value="Genomic_DNA"/>
</dbReference>